<feature type="region of interest" description="Disordered" evidence="1">
    <location>
        <begin position="1"/>
        <end position="25"/>
    </location>
</feature>
<evidence type="ECO:0000313" key="3">
    <source>
        <dbReference type="Proteomes" id="UP001596156"/>
    </source>
</evidence>
<reference evidence="3" key="1">
    <citation type="journal article" date="2019" name="Int. J. Syst. Evol. Microbiol.">
        <title>The Global Catalogue of Microorganisms (GCM) 10K type strain sequencing project: providing services to taxonomists for standard genome sequencing and annotation.</title>
        <authorList>
            <consortium name="The Broad Institute Genomics Platform"/>
            <consortium name="The Broad Institute Genome Sequencing Center for Infectious Disease"/>
            <person name="Wu L."/>
            <person name="Ma J."/>
        </authorList>
    </citation>
    <scope>NUCLEOTIDE SEQUENCE [LARGE SCALE GENOMIC DNA]</scope>
    <source>
        <strain evidence="3">CCM 8479</strain>
    </source>
</reference>
<evidence type="ECO:0000313" key="2">
    <source>
        <dbReference type="EMBL" id="MFC5229829.1"/>
    </source>
</evidence>
<dbReference type="EMBL" id="JBHSKL010000058">
    <property type="protein sequence ID" value="MFC5229829.1"/>
    <property type="molecule type" value="Genomic_DNA"/>
</dbReference>
<dbReference type="Proteomes" id="UP001596156">
    <property type="component" value="Unassembled WGS sequence"/>
</dbReference>
<comment type="caution">
    <text evidence="2">The sequence shown here is derived from an EMBL/GenBank/DDBJ whole genome shotgun (WGS) entry which is preliminary data.</text>
</comment>
<proteinExistence type="predicted"/>
<evidence type="ECO:0008006" key="4">
    <source>
        <dbReference type="Google" id="ProtNLM"/>
    </source>
</evidence>
<sequence>MSAEGLRGWVKQAKADRGQGWPSELTSAERDELKRLRKQNAEQARTIEVLRKAAVFFAKESDR</sequence>
<dbReference type="RefSeq" id="WP_344645562.1">
    <property type="nucleotide sequence ID" value="NZ_BAAASS010000017.1"/>
</dbReference>
<evidence type="ECO:0000256" key="1">
    <source>
        <dbReference type="SAM" id="MobiDB-lite"/>
    </source>
</evidence>
<organism evidence="2 3">
    <name type="scientific">Streptomyces fimbriatus</name>
    <dbReference type="NCBI Taxonomy" id="68197"/>
    <lineage>
        <taxon>Bacteria</taxon>
        <taxon>Bacillati</taxon>
        <taxon>Actinomycetota</taxon>
        <taxon>Actinomycetes</taxon>
        <taxon>Kitasatosporales</taxon>
        <taxon>Streptomycetaceae</taxon>
        <taxon>Streptomyces</taxon>
    </lineage>
</organism>
<accession>A0ABW0DKN6</accession>
<name>A0ABW0DKN6_STRFI</name>
<gene>
    <name evidence="2" type="ORF">ACFPN6_35900</name>
</gene>
<dbReference type="InterPro" id="IPR009057">
    <property type="entry name" value="Homeodomain-like_sf"/>
</dbReference>
<keyword evidence="3" id="KW-1185">Reference proteome</keyword>
<dbReference type="SUPFAM" id="SSF46689">
    <property type="entry name" value="Homeodomain-like"/>
    <property type="match status" value="1"/>
</dbReference>
<protein>
    <recommendedName>
        <fullName evidence="4">Transposase</fullName>
    </recommendedName>
</protein>